<dbReference type="EMBL" id="SRLO01000066">
    <property type="protein sequence ID" value="TNN79262.1"/>
    <property type="molecule type" value="Genomic_DNA"/>
</dbReference>
<dbReference type="AlphaFoldDB" id="A0A4Z2IPX6"/>
<proteinExistence type="predicted"/>
<gene>
    <name evidence="2" type="ORF">EYF80_010507</name>
</gene>
<evidence type="ECO:0000313" key="3">
    <source>
        <dbReference type="Proteomes" id="UP000314294"/>
    </source>
</evidence>
<accession>A0A4Z2IPX6</accession>
<comment type="caution">
    <text evidence="2">The sequence shown here is derived from an EMBL/GenBank/DDBJ whole genome shotgun (WGS) entry which is preliminary data.</text>
</comment>
<feature type="region of interest" description="Disordered" evidence="1">
    <location>
        <begin position="1"/>
        <end position="20"/>
    </location>
</feature>
<dbReference type="Proteomes" id="UP000314294">
    <property type="component" value="Unassembled WGS sequence"/>
</dbReference>
<evidence type="ECO:0000313" key="2">
    <source>
        <dbReference type="EMBL" id="TNN79262.1"/>
    </source>
</evidence>
<feature type="compositionally biased region" description="Polar residues" evidence="1">
    <location>
        <begin position="1"/>
        <end position="16"/>
    </location>
</feature>
<protein>
    <submittedName>
        <fullName evidence="2">Uncharacterized protein</fullName>
    </submittedName>
</protein>
<organism evidence="2 3">
    <name type="scientific">Liparis tanakae</name>
    <name type="common">Tanaka's snailfish</name>
    <dbReference type="NCBI Taxonomy" id="230148"/>
    <lineage>
        <taxon>Eukaryota</taxon>
        <taxon>Metazoa</taxon>
        <taxon>Chordata</taxon>
        <taxon>Craniata</taxon>
        <taxon>Vertebrata</taxon>
        <taxon>Euteleostomi</taxon>
        <taxon>Actinopterygii</taxon>
        <taxon>Neopterygii</taxon>
        <taxon>Teleostei</taxon>
        <taxon>Neoteleostei</taxon>
        <taxon>Acanthomorphata</taxon>
        <taxon>Eupercaria</taxon>
        <taxon>Perciformes</taxon>
        <taxon>Cottioidei</taxon>
        <taxon>Cottales</taxon>
        <taxon>Liparidae</taxon>
        <taxon>Liparis</taxon>
    </lineage>
</organism>
<evidence type="ECO:0000256" key="1">
    <source>
        <dbReference type="SAM" id="MobiDB-lite"/>
    </source>
</evidence>
<reference evidence="2 3" key="1">
    <citation type="submission" date="2019-03" db="EMBL/GenBank/DDBJ databases">
        <title>First draft genome of Liparis tanakae, snailfish: a comprehensive survey of snailfish specific genes.</title>
        <authorList>
            <person name="Kim W."/>
            <person name="Song I."/>
            <person name="Jeong J.-H."/>
            <person name="Kim D."/>
            <person name="Kim S."/>
            <person name="Ryu S."/>
            <person name="Song J.Y."/>
            <person name="Lee S.K."/>
        </authorList>
    </citation>
    <scope>NUCLEOTIDE SEQUENCE [LARGE SCALE GENOMIC DNA]</scope>
    <source>
        <tissue evidence="2">Muscle</tissue>
    </source>
</reference>
<sequence>MSVSVSQRPERLTSNYGPRVNSEPRTFPSCCMHSFFTSCPRSSLVKENPPILLPHPPLYSVGSKEQVCFLNTAEGSGSRVE</sequence>
<name>A0A4Z2IPX6_9TELE</name>
<keyword evidence="3" id="KW-1185">Reference proteome</keyword>